<dbReference type="PANTHER" id="PTHR30469">
    <property type="entry name" value="MULTIDRUG RESISTANCE PROTEIN MDTA"/>
    <property type="match status" value="1"/>
</dbReference>
<comment type="similarity">
    <text evidence="1">Belongs to the membrane fusion protein (MFP) (TC 8.A.1) family.</text>
</comment>
<evidence type="ECO:0000259" key="4">
    <source>
        <dbReference type="Pfam" id="PF25967"/>
    </source>
</evidence>
<keyword evidence="2" id="KW-0175">Coiled coil</keyword>
<feature type="domain" description="CzcB-like barrel-sandwich hybrid" evidence="5">
    <location>
        <begin position="90"/>
        <end position="220"/>
    </location>
</feature>
<proteinExistence type="inferred from homology"/>
<dbReference type="InterPro" id="IPR058627">
    <property type="entry name" value="MdtA-like_C"/>
</dbReference>
<evidence type="ECO:0000259" key="3">
    <source>
        <dbReference type="Pfam" id="PF25954"/>
    </source>
</evidence>
<keyword evidence="7" id="KW-1185">Reference proteome</keyword>
<dbReference type="Proteomes" id="UP000059074">
    <property type="component" value="Unassembled WGS sequence"/>
</dbReference>
<feature type="coiled-coil region" evidence="2">
    <location>
        <begin position="121"/>
        <end position="148"/>
    </location>
</feature>
<dbReference type="PATRIC" id="fig|121290.4.peg.291"/>
<evidence type="ECO:0000313" key="7">
    <source>
        <dbReference type="Proteomes" id="UP000059074"/>
    </source>
</evidence>
<dbReference type="Pfam" id="PF25967">
    <property type="entry name" value="RND-MFP_C"/>
    <property type="match status" value="1"/>
</dbReference>
<dbReference type="AlphaFoldDB" id="A0A120CUG2"/>
<dbReference type="RefSeq" id="WP_198151135.1">
    <property type="nucleotide sequence ID" value="NZ_LMTR01000073.1"/>
</dbReference>
<organism evidence="6 7">
    <name type="scientific">Hyphomicrobium sulfonivorans</name>
    <dbReference type="NCBI Taxonomy" id="121290"/>
    <lineage>
        <taxon>Bacteria</taxon>
        <taxon>Pseudomonadati</taxon>
        <taxon>Pseudomonadota</taxon>
        <taxon>Alphaproteobacteria</taxon>
        <taxon>Hyphomicrobiales</taxon>
        <taxon>Hyphomicrobiaceae</taxon>
        <taxon>Hyphomicrobium</taxon>
    </lineage>
</organism>
<dbReference type="Pfam" id="PF25973">
    <property type="entry name" value="BSH_CzcB"/>
    <property type="match status" value="1"/>
</dbReference>
<evidence type="ECO:0000256" key="1">
    <source>
        <dbReference type="ARBA" id="ARBA00009477"/>
    </source>
</evidence>
<dbReference type="Gene3D" id="1.10.287.470">
    <property type="entry name" value="Helix hairpin bin"/>
    <property type="match status" value="1"/>
</dbReference>
<dbReference type="PANTHER" id="PTHR30469:SF37">
    <property type="entry name" value="RAGD PROTEIN"/>
    <property type="match status" value="1"/>
</dbReference>
<dbReference type="Pfam" id="PF25954">
    <property type="entry name" value="Beta-barrel_RND_2"/>
    <property type="match status" value="1"/>
</dbReference>
<protein>
    <submittedName>
        <fullName evidence="6">Putative Co/Zn/Cd efflux system membrane fusion protein</fullName>
    </submittedName>
</protein>
<dbReference type="InterPro" id="IPR058792">
    <property type="entry name" value="Beta-barrel_RND_2"/>
</dbReference>
<dbReference type="NCBIfam" id="TIGR01730">
    <property type="entry name" value="RND_mfp"/>
    <property type="match status" value="1"/>
</dbReference>
<accession>A0A120CUG2</accession>
<evidence type="ECO:0000313" key="6">
    <source>
        <dbReference type="EMBL" id="KWT66192.1"/>
    </source>
</evidence>
<evidence type="ECO:0000256" key="2">
    <source>
        <dbReference type="SAM" id="Coils"/>
    </source>
</evidence>
<dbReference type="SUPFAM" id="SSF111369">
    <property type="entry name" value="HlyD-like secretion proteins"/>
    <property type="match status" value="1"/>
</dbReference>
<dbReference type="InterPro" id="IPR006143">
    <property type="entry name" value="RND_pump_MFP"/>
</dbReference>
<sequence>MGLKRLAIALAAVSVCGTGVYVVTRADNGALLADALRYAGLANNAHANPAQQTKADAQRVREVRVIAPVAAPESVVLTLSGRTAPVEQALLSSRASGIVSERRVDIGDKVKAGDVLIVIDAPEVEQELRRARAAVDQAKARLTLARVNLERSESLVGKGHTSMQTVDERRAAELIAKADLAAAAAEVKRLEEVAGFQTIRAPFDGTIIARHVERGDKVSGESGQQSGYLLRIGRLDELRIEVDVPQSSSLVVVPGSAAKVQFAEWPQDLEAKVARVASQIDASSSTMRVELLMNNPAGRIPAGLNGQVSIHVEAEKGAVNVPSNTLMTRAGKQVVAVVDAHSKVQWKTVRVARDLGGSVVIAAGLTVSDQVIVSPNALLRPGDQVEIAQPSAQVGMARQ</sequence>
<dbReference type="EMBL" id="LMTR01000073">
    <property type="protein sequence ID" value="KWT66192.1"/>
    <property type="molecule type" value="Genomic_DNA"/>
</dbReference>
<dbReference type="GO" id="GO:0015562">
    <property type="term" value="F:efflux transmembrane transporter activity"/>
    <property type="evidence" value="ECO:0007669"/>
    <property type="project" value="TreeGrafter"/>
</dbReference>
<feature type="domain" description="Multidrug resistance protein MdtA-like C-terminal permuted SH3" evidence="4">
    <location>
        <begin position="318"/>
        <end position="374"/>
    </location>
</feature>
<reference evidence="6 7" key="1">
    <citation type="submission" date="2015-10" db="EMBL/GenBank/DDBJ databases">
        <title>Transcriptomic analysis of a linuron degrading triple-species bacterial consortium.</title>
        <authorList>
            <person name="Albers P."/>
        </authorList>
    </citation>
    <scope>NUCLEOTIDE SEQUENCE [LARGE SCALE GENOMIC DNA]</scope>
    <source>
        <strain evidence="6 7">WDL6</strain>
    </source>
</reference>
<evidence type="ECO:0000259" key="5">
    <source>
        <dbReference type="Pfam" id="PF25973"/>
    </source>
</evidence>
<comment type="caution">
    <text evidence="6">The sequence shown here is derived from an EMBL/GenBank/DDBJ whole genome shotgun (WGS) entry which is preliminary data.</text>
</comment>
<dbReference type="Gene3D" id="2.40.420.20">
    <property type="match status" value="1"/>
</dbReference>
<dbReference type="Gene3D" id="2.40.50.100">
    <property type="match status" value="1"/>
</dbReference>
<dbReference type="InterPro" id="IPR058647">
    <property type="entry name" value="BSH_CzcB-like"/>
</dbReference>
<dbReference type="Gene3D" id="2.40.30.170">
    <property type="match status" value="1"/>
</dbReference>
<feature type="domain" description="CusB-like beta-barrel" evidence="3">
    <location>
        <begin position="240"/>
        <end position="311"/>
    </location>
</feature>
<dbReference type="GO" id="GO:1990281">
    <property type="term" value="C:efflux pump complex"/>
    <property type="evidence" value="ECO:0007669"/>
    <property type="project" value="TreeGrafter"/>
</dbReference>
<dbReference type="STRING" id="121290.APY04_2388"/>
<name>A0A120CUG2_HYPSL</name>
<gene>
    <name evidence="6" type="ORF">APY04_2388</name>
</gene>